<dbReference type="Proteomes" id="UP000024635">
    <property type="component" value="Unassembled WGS sequence"/>
</dbReference>
<accession>A0A016ULQ8</accession>
<sequence length="241" mass="28100">MIGLMFVIHFLLWMADASSVTEQLCKIKPSSSLCHSSAMQRSSNTASNTTWIHLRDLPKDDQNFLRLARQTGDDPSCKTLKTEYDQVCFTPPPPQAFDETKAFCDAFVETCSQTLKTNLFTHLSELKIDYSEYCKQLKERFQYVCPKPLRFKTYAEQAVDFCLRYTERCPKAKIPDEPVPFRTEDETHIYTREIESRCKTLYRSARTFCLHPELLKYPKYAIPCALYKADCIDVYRRVIYG</sequence>
<protein>
    <recommendedName>
        <fullName evidence="4">DUF19 domain-containing protein</fullName>
    </recommendedName>
</protein>
<dbReference type="AlphaFoldDB" id="A0A016ULQ8"/>
<keyword evidence="3" id="KW-1185">Reference proteome</keyword>
<gene>
    <name evidence="2" type="primary">Acey_s0035.g2998</name>
    <name evidence="2" type="ORF">Y032_0035g2998</name>
</gene>
<dbReference type="OrthoDB" id="5788555at2759"/>
<comment type="caution">
    <text evidence="2">The sequence shown here is derived from an EMBL/GenBank/DDBJ whole genome shotgun (WGS) entry which is preliminary data.</text>
</comment>
<reference evidence="3" key="1">
    <citation type="journal article" date="2015" name="Nat. Genet.">
        <title>The genome and transcriptome of the zoonotic hookworm Ancylostoma ceylanicum identify infection-specific gene families.</title>
        <authorList>
            <person name="Schwarz E.M."/>
            <person name="Hu Y."/>
            <person name="Antoshechkin I."/>
            <person name="Miller M.M."/>
            <person name="Sternberg P.W."/>
            <person name="Aroian R.V."/>
        </authorList>
    </citation>
    <scope>NUCLEOTIDE SEQUENCE</scope>
    <source>
        <strain evidence="3">HY135</strain>
    </source>
</reference>
<dbReference type="EMBL" id="JARK01001371">
    <property type="protein sequence ID" value="EYC15846.1"/>
    <property type="molecule type" value="Genomic_DNA"/>
</dbReference>
<proteinExistence type="predicted"/>
<organism evidence="2 3">
    <name type="scientific">Ancylostoma ceylanicum</name>
    <dbReference type="NCBI Taxonomy" id="53326"/>
    <lineage>
        <taxon>Eukaryota</taxon>
        <taxon>Metazoa</taxon>
        <taxon>Ecdysozoa</taxon>
        <taxon>Nematoda</taxon>
        <taxon>Chromadorea</taxon>
        <taxon>Rhabditida</taxon>
        <taxon>Rhabditina</taxon>
        <taxon>Rhabditomorpha</taxon>
        <taxon>Strongyloidea</taxon>
        <taxon>Ancylostomatidae</taxon>
        <taxon>Ancylostomatinae</taxon>
        <taxon>Ancylostoma</taxon>
    </lineage>
</organism>
<name>A0A016ULQ8_9BILA</name>
<evidence type="ECO:0000313" key="2">
    <source>
        <dbReference type="EMBL" id="EYC15846.1"/>
    </source>
</evidence>
<evidence type="ECO:0008006" key="4">
    <source>
        <dbReference type="Google" id="ProtNLM"/>
    </source>
</evidence>
<evidence type="ECO:0000256" key="1">
    <source>
        <dbReference type="SAM" id="SignalP"/>
    </source>
</evidence>
<feature type="chain" id="PRO_5001488406" description="DUF19 domain-containing protein" evidence="1">
    <location>
        <begin position="18"/>
        <end position="241"/>
    </location>
</feature>
<feature type="signal peptide" evidence="1">
    <location>
        <begin position="1"/>
        <end position="17"/>
    </location>
</feature>
<keyword evidence="1" id="KW-0732">Signal</keyword>
<evidence type="ECO:0000313" key="3">
    <source>
        <dbReference type="Proteomes" id="UP000024635"/>
    </source>
</evidence>